<keyword evidence="3" id="KW-1185">Reference proteome</keyword>
<evidence type="ECO:0000313" key="3">
    <source>
        <dbReference type="Proteomes" id="UP000053789"/>
    </source>
</evidence>
<evidence type="ECO:0000256" key="1">
    <source>
        <dbReference type="SAM" id="MobiDB-lite"/>
    </source>
</evidence>
<dbReference type="Proteomes" id="UP000053789">
    <property type="component" value="Unassembled WGS sequence"/>
</dbReference>
<dbReference type="OrthoDB" id="3360421at2759"/>
<dbReference type="VEuPathDB" id="FungiDB:Z519_12600"/>
<dbReference type="EMBL" id="KN847010">
    <property type="protein sequence ID" value="KIW86814.1"/>
    <property type="molecule type" value="Genomic_DNA"/>
</dbReference>
<sequence>MPPSKDKYTHPRLRDEVKEDIQQSDKGGPPGQWSARRMMAKEYKNRGGGYKTDKNDQDESQKHLSKWTDEQW</sequence>
<accession>A0A0D2HQX5</accession>
<proteinExistence type="predicted"/>
<evidence type="ECO:0000313" key="2">
    <source>
        <dbReference type="EMBL" id="KIW86814.1"/>
    </source>
</evidence>
<dbReference type="GeneID" id="27705528"/>
<protein>
    <submittedName>
        <fullName evidence="2">Uncharacterized protein</fullName>
    </submittedName>
</protein>
<name>A0A0D2HQX5_CLAB1</name>
<dbReference type="HOGENOM" id="CLU_193992_0_0_1"/>
<feature type="compositionally biased region" description="Basic and acidic residues" evidence="1">
    <location>
        <begin position="1"/>
        <end position="23"/>
    </location>
</feature>
<feature type="region of interest" description="Disordered" evidence="1">
    <location>
        <begin position="1"/>
        <end position="72"/>
    </location>
</feature>
<gene>
    <name evidence="2" type="ORF">Z519_12600</name>
</gene>
<feature type="compositionally biased region" description="Basic and acidic residues" evidence="1">
    <location>
        <begin position="39"/>
        <end position="72"/>
    </location>
</feature>
<reference evidence="2" key="1">
    <citation type="submission" date="2015-01" db="EMBL/GenBank/DDBJ databases">
        <title>The Genome Sequence of Cladophialophora bantiana CBS 173.52.</title>
        <authorList>
            <consortium name="The Broad Institute Genomics Platform"/>
            <person name="Cuomo C."/>
            <person name="de Hoog S."/>
            <person name="Gorbushina A."/>
            <person name="Stielow B."/>
            <person name="Teixiera M."/>
            <person name="Abouelleil A."/>
            <person name="Chapman S.B."/>
            <person name="Priest M."/>
            <person name="Young S.K."/>
            <person name="Wortman J."/>
            <person name="Nusbaum C."/>
            <person name="Birren B."/>
        </authorList>
    </citation>
    <scope>NUCLEOTIDE SEQUENCE [LARGE SCALE GENOMIC DNA]</scope>
    <source>
        <strain evidence="2">CBS 173.52</strain>
    </source>
</reference>
<organism evidence="2 3">
    <name type="scientific">Cladophialophora bantiana (strain ATCC 10958 / CBS 173.52 / CDC B-1940 / NIH 8579)</name>
    <name type="common">Xylohypha bantiana</name>
    <dbReference type="NCBI Taxonomy" id="1442370"/>
    <lineage>
        <taxon>Eukaryota</taxon>
        <taxon>Fungi</taxon>
        <taxon>Dikarya</taxon>
        <taxon>Ascomycota</taxon>
        <taxon>Pezizomycotina</taxon>
        <taxon>Eurotiomycetes</taxon>
        <taxon>Chaetothyriomycetidae</taxon>
        <taxon>Chaetothyriales</taxon>
        <taxon>Herpotrichiellaceae</taxon>
        <taxon>Cladophialophora</taxon>
    </lineage>
</organism>
<dbReference type="RefSeq" id="XP_016613483.1">
    <property type="nucleotide sequence ID" value="XM_016770305.1"/>
</dbReference>
<dbReference type="AlphaFoldDB" id="A0A0D2HQX5"/>